<dbReference type="EMBL" id="BDOQ01000012">
    <property type="protein sequence ID" value="GBG14918.1"/>
    <property type="molecule type" value="Genomic_DNA"/>
</dbReference>
<dbReference type="GO" id="GO:0008168">
    <property type="term" value="F:methyltransferase activity"/>
    <property type="evidence" value="ECO:0007669"/>
    <property type="project" value="UniProtKB-KW"/>
</dbReference>
<organism evidence="1 2">
    <name type="scientific">Novimethylophilus kurashikiensis</name>
    <dbReference type="NCBI Taxonomy" id="1825523"/>
    <lineage>
        <taxon>Bacteria</taxon>
        <taxon>Pseudomonadati</taxon>
        <taxon>Pseudomonadota</taxon>
        <taxon>Betaproteobacteria</taxon>
        <taxon>Nitrosomonadales</taxon>
        <taxon>Methylophilaceae</taxon>
        <taxon>Novimethylophilus</taxon>
    </lineage>
</organism>
<keyword evidence="1" id="KW-0489">Methyltransferase</keyword>
<protein>
    <submittedName>
        <fullName evidence="1">Site-specific DNA-methyltransferase (Adenine-specific)</fullName>
    </submittedName>
</protein>
<name>A0A2R5FBJ4_9PROT</name>
<evidence type="ECO:0000313" key="1">
    <source>
        <dbReference type="EMBL" id="GBG14918.1"/>
    </source>
</evidence>
<keyword evidence="2" id="KW-1185">Reference proteome</keyword>
<keyword evidence="1" id="KW-0808">Transferase</keyword>
<dbReference type="Proteomes" id="UP000245081">
    <property type="component" value="Unassembled WGS sequence"/>
</dbReference>
<dbReference type="AlphaFoldDB" id="A0A2R5FBJ4"/>
<comment type="caution">
    <text evidence="1">The sequence shown here is derived from an EMBL/GenBank/DDBJ whole genome shotgun (WGS) entry which is preliminary data.</text>
</comment>
<reference evidence="1 2" key="1">
    <citation type="journal article" date="2018" name="Environ. Microbiol.">
        <title>Isolation and genomic characterization of Novimethylophilus kurashikiensis gen. nov. sp. nov., a new lanthanide-dependent methylotrophic species of Methylophilaceae.</title>
        <authorList>
            <person name="Lv H."/>
            <person name="Sahin N."/>
            <person name="Tani A."/>
        </authorList>
    </citation>
    <scope>NUCLEOTIDE SEQUENCE [LARGE SCALE GENOMIC DNA]</scope>
    <source>
        <strain evidence="1 2">La2-4</strain>
    </source>
</reference>
<gene>
    <name evidence="1" type="ORF">NMK_2519</name>
</gene>
<evidence type="ECO:0000313" key="2">
    <source>
        <dbReference type="Proteomes" id="UP000245081"/>
    </source>
</evidence>
<accession>A0A2R5FBJ4</accession>
<proteinExistence type="predicted"/>
<dbReference type="GO" id="GO:0032259">
    <property type="term" value="P:methylation"/>
    <property type="evidence" value="ECO:0007669"/>
    <property type="project" value="UniProtKB-KW"/>
</dbReference>
<sequence>MVGGMRQYVLQMSPVMAVGMNIVFADAFQHPKMRYP</sequence>